<name>A0AAV2CDR6_9ROSI</name>
<evidence type="ECO:0000256" key="1">
    <source>
        <dbReference type="SAM" id="MobiDB-lite"/>
    </source>
</evidence>
<dbReference type="AlphaFoldDB" id="A0AAV2CDR6"/>
<evidence type="ECO:0000313" key="3">
    <source>
        <dbReference type="EMBL" id="CAL1354570.1"/>
    </source>
</evidence>
<proteinExistence type="predicted"/>
<evidence type="ECO:0000313" key="4">
    <source>
        <dbReference type="Proteomes" id="UP001497516"/>
    </source>
</evidence>
<feature type="chain" id="PRO_5043763305" description="Secreted protein" evidence="2">
    <location>
        <begin position="21"/>
        <end position="98"/>
    </location>
</feature>
<organism evidence="3 4">
    <name type="scientific">Linum trigynum</name>
    <dbReference type="NCBI Taxonomy" id="586398"/>
    <lineage>
        <taxon>Eukaryota</taxon>
        <taxon>Viridiplantae</taxon>
        <taxon>Streptophyta</taxon>
        <taxon>Embryophyta</taxon>
        <taxon>Tracheophyta</taxon>
        <taxon>Spermatophyta</taxon>
        <taxon>Magnoliopsida</taxon>
        <taxon>eudicotyledons</taxon>
        <taxon>Gunneridae</taxon>
        <taxon>Pentapetalae</taxon>
        <taxon>rosids</taxon>
        <taxon>fabids</taxon>
        <taxon>Malpighiales</taxon>
        <taxon>Linaceae</taxon>
        <taxon>Linum</taxon>
    </lineage>
</organism>
<accession>A0AAV2CDR6</accession>
<feature type="signal peptide" evidence="2">
    <location>
        <begin position="1"/>
        <end position="20"/>
    </location>
</feature>
<protein>
    <recommendedName>
        <fullName evidence="5">Secreted protein</fullName>
    </recommendedName>
</protein>
<dbReference type="Proteomes" id="UP001497516">
    <property type="component" value="Chromosome 1"/>
</dbReference>
<evidence type="ECO:0008006" key="5">
    <source>
        <dbReference type="Google" id="ProtNLM"/>
    </source>
</evidence>
<sequence length="98" mass="10651">MNVSFRLLLFLSKSGSPAAAVSRRVENERSRGESEELKEAGTDRQSRRLLLLLDESGTEAGSGRGFNFSAAAGSASRVGGRRKKTNEFRRLGLFCLDG</sequence>
<keyword evidence="2" id="KW-0732">Signal</keyword>
<evidence type="ECO:0000256" key="2">
    <source>
        <dbReference type="SAM" id="SignalP"/>
    </source>
</evidence>
<feature type="region of interest" description="Disordered" evidence="1">
    <location>
        <begin position="21"/>
        <end position="43"/>
    </location>
</feature>
<keyword evidence="4" id="KW-1185">Reference proteome</keyword>
<gene>
    <name evidence="3" type="ORF">LTRI10_LOCUS2371</name>
</gene>
<reference evidence="3 4" key="1">
    <citation type="submission" date="2024-04" db="EMBL/GenBank/DDBJ databases">
        <authorList>
            <person name="Fracassetti M."/>
        </authorList>
    </citation>
    <scope>NUCLEOTIDE SEQUENCE [LARGE SCALE GENOMIC DNA]</scope>
</reference>
<feature type="compositionally biased region" description="Basic and acidic residues" evidence="1">
    <location>
        <begin position="23"/>
        <end position="43"/>
    </location>
</feature>
<dbReference type="EMBL" id="OZ034813">
    <property type="protein sequence ID" value="CAL1354570.1"/>
    <property type="molecule type" value="Genomic_DNA"/>
</dbReference>